<evidence type="ECO:0000256" key="3">
    <source>
        <dbReference type="ARBA" id="ARBA00022448"/>
    </source>
</evidence>
<proteinExistence type="inferred from homology"/>
<dbReference type="OMA" id="AVWTFVY"/>
<evidence type="ECO:0000256" key="4">
    <source>
        <dbReference type="ARBA" id="ARBA00022692"/>
    </source>
</evidence>
<gene>
    <name evidence="9" type="ORF">PTSG_10924</name>
</gene>
<keyword evidence="3" id="KW-0813">Transport</keyword>
<keyword evidence="6 8" id="KW-0472">Membrane</keyword>
<dbReference type="OrthoDB" id="264057at2759"/>
<dbReference type="eggNOG" id="ENOG502RB7Q">
    <property type="taxonomic scope" value="Eukaryota"/>
</dbReference>
<feature type="transmembrane region" description="Helical" evidence="8">
    <location>
        <begin position="177"/>
        <end position="195"/>
    </location>
</feature>
<keyword evidence="10" id="KW-1185">Reference proteome</keyword>
<evidence type="ECO:0000256" key="8">
    <source>
        <dbReference type="SAM" id="Phobius"/>
    </source>
</evidence>
<feature type="transmembrane region" description="Helical" evidence="8">
    <location>
        <begin position="87"/>
        <end position="106"/>
    </location>
</feature>
<dbReference type="InterPro" id="IPR013936">
    <property type="entry name" value="CRT-like"/>
</dbReference>
<evidence type="ECO:0000256" key="5">
    <source>
        <dbReference type="ARBA" id="ARBA00022989"/>
    </source>
</evidence>
<comment type="subcellular location">
    <subcellularLocation>
        <location evidence="1">Membrane</location>
        <topology evidence="1">Multi-pass membrane protein</topology>
    </subcellularLocation>
</comment>
<keyword evidence="5 8" id="KW-1133">Transmembrane helix</keyword>
<comment type="similarity">
    <text evidence="2">Belongs to the CRT-like transporter family.</text>
</comment>
<evidence type="ECO:0000256" key="1">
    <source>
        <dbReference type="ARBA" id="ARBA00004141"/>
    </source>
</evidence>
<feature type="transmembrane region" description="Helical" evidence="8">
    <location>
        <begin position="143"/>
        <end position="165"/>
    </location>
</feature>
<dbReference type="Proteomes" id="UP000007799">
    <property type="component" value="Unassembled WGS sequence"/>
</dbReference>
<name>F2URE5_SALR5</name>
<evidence type="ECO:0008006" key="11">
    <source>
        <dbReference type="Google" id="ProtNLM"/>
    </source>
</evidence>
<accession>F2URE5</accession>
<dbReference type="KEGG" id="sre:PTSG_10924"/>
<organism evidence="10">
    <name type="scientific">Salpingoeca rosetta (strain ATCC 50818 / BSB-021)</name>
    <dbReference type="NCBI Taxonomy" id="946362"/>
    <lineage>
        <taxon>Eukaryota</taxon>
        <taxon>Choanoflagellata</taxon>
        <taxon>Craspedida</taxon>
        <taxon>Salpingoecidae</taxon>
        <taxon>Salpingoeca</taxon>
    </lineage>
</organism>
<evidence type="ECO:0000313" key="9">
    <source>
        <dbReference type="EMBL" id="EGD80248.1"/>
    </source>
</evidence>
<dbReference type="InParanoid" id="F2URE5"/>
<feature type="transmembrane region" description="Helical" evidence="8">
    <location>
        <begin position="271"/>
        <end position="293"/>
    </location>
</feature>
<dbReference type="PANTHER" id="PTHR31326:SF1">
    <property type="entry name" value="PROTEIN CLT2, CHLOROPLASTIC"/>
    <property type="match status" value="1"/>
</dbReference>
<keyword evidence="4 8" id="KW-0812">Transmembrane</keyword>
<evidence type="ECO:0000256" key="6">
    <source>
        <dbReference type="ARBA" id="ARBA00023136"/>
    </source>
</evidence>
<feature type="transmembrane region" description="Helical" evidence="8">
    <location>
        <begin position="215"/>
        <end position="234"/>
    </location>
</feature>
<evidence type="ECO:0000256" key="7">
    <source>
        <dbReference type="SAM" id="MobiDB-lite"/>
    </source>
</evidence>
<feature type="transmembrane region" description="Helical" evidence="8">
    <location>
        <begin position="112"/>
        <end position="131"/>
    </location>
</feature>
<feature type="region of interest" description="Disordered" evidence="7">
    <location>
        <begin position="395"/>
        <end position="439"/>
    </location>
</feature>
<evidence type="ECO:0000256" key="2">
    <source>
        <dbReference type="ARBA" id="ARBA00006690"/>
    </source>
</evidence>
<dbReference type="AlphaFoldDB" id="F2URE5"/>
<evidence type="ECO:0000313" key="10">
    <source>
        <dbReference type="Proteomes" id="UP000007799"/>
    </source>
</evidence>
<dbReference type="Pfam" id="PF08627">
    <property type="entry name" value="CRT-like"/>
    <property type="match status" value="1"/>
</dbReference>
<feature type="transmembrane region" description="Helical" evidence="8">
    <location>
        <begin position="300"/>
        <end position="317"/>
    </location>
</feature>
<dbReference type="EMBL" id="GL832991">
    <property type="protein sequence ID" value="EGD80248.1"/>
    <property type="molecule type" value="Genomic_DNA"/>
</dbReference>
<feature type="compositionally biased region" description="Low complexity" evidence="7">
    <location>
        <begin position="410"/>
        <end position="422"/>
    </location>
</feature>
<reference evidence="9" key="1">
    <citation type="submission" date="2009-08" db="EMBL/GenBank/DDBJ databases">
        <title>Annotation of Salpingoeca rosetta.</title>
        <authorList>
            <consortium name="The Broad Institute Genome Sequencing Platform"/>
            <person name="Russ C."/>
            <person name="Cuomo C."/>
            <person name="Burger G."/>
            <person name="Gray M.W."/>
            <person name="Holland P.W.H."/>
            <person name="King N."/>
            <person name="Lang F.B.F."/>
            <person name="Roger A.J."/>
            <person name="Ruiz-Trillo I."/>
            <person name="Young S.K."/>
            <person name="Zeng Q."/>
            <person name="Gargeya S."/>
            <person name="Alvarado L."/>
            <person name="Berlin A."/>
            <person name="Chapman S.B."/>
            <person name="Chen Z."/>
            <person name="Freedman E."/>
            <person name="Gellesch M."/>
            <person name="Goldberg J."/>
            <person name="Griggs A."/>
            <person name="Gujja S."/>
            <person name="Heilman E."/>
            <person name="Heiman D."/>
            <person name="Howarth C."/>
            <person name="Mehta T."/>
            <person name="Neiman D."/>
            <person name="Pearson M."/>
            <person name="Roberts A."/>
            <person name="Saif S."/>
            <person name="Shea T."/>
            <person name="Shenoy N."/>
            <person name="Sisk P."/>
            <person name="Stolte C."/>
            <person name="Sykes S."/>
            <person name="White J."/>
            <person name="Yandava C."/>
            <person name="Haas B."/>
            <person name="Nusbaum C."/>
            <person name="Birren B."/>
        </authorList>
    </citation>
    <scope>NUCLEOTIDE SEQUENCE [LARGE SCALE GENOMIC DNA]</scope>
    <source>
        <strain evidence="9">ATCC 50818</strain>
    </source>
</reference>
<dbReference type="GeneID" id="16068837"/>
<feature type="transmembrane region" description="Helical" evidence="8">
    <location>
        <begin position="337"/>
        <end position="356"/>
    </location>
</feature>
<feature type="transmembrane region" description="Helical" evidence="8">
    <location>
        <begin position="43"/>
        <end position="66"/>
    </location>
</feature>
<sequence>MVSVGAALRSPLFWACVGMVIGALGQLLSLPCFLGQLREGGPYFVLFWCSCLFNIFFWTLVGVRSCTGKIPRHMHRQSVTWGFQGRLLLIGISDAANGILLVFATANTPNDLQGPLLQATIPLTLVASYFVRHVEKRYRLWQIVGAIVTMIGIFVSLVPALHSAATHKHDAQFPNGTWWAAVFVFSCVPAVLMNVYMEAIFNKYRDTSTDSYDKYLLLAWESLYQVLAMVALWWTDFLPGFGPSSNFHDAAHSLAGGFKCFFGAESGCQYAALMGILFAGFYIMSYVFTAIVADTDSANMASLIAALANPLSSVFWIAVPQANRWCHGASISRVDMIWALASLPVILIGTVMFKAFEPEKLHDGYTSIQGDGKDEGAGGDTYGHGYIVGGMPTHGKSVQDKFNPPPPPMNGYYSNGSGNGNSRHGARGDQASYQRREWA</sequence>
<dbReference type="RefSeq" id="XP_004988310.1">
    <property type="nucleotide sequence ID" value="XM_004988253.1"/>
</dbReference>
<dbReference type="GO" id="GO:0016020">
    <property type="term" value="C:membrane"/>
    <property type="evidence" value="ECO:0007669"/>
    <property type="project" value="UniProtKB-SubCell"/>
</dbReference>
<feature type="transmembrane region" description="Helical" evidence="8">
    <location>
        <begin position="12"/>
        <end position="37"/>
    </location>
</feature>
<dbReference type="PANTHER" id="PTHR31326">
    <property type="entry name" value="PROTEIN CLT2, CHLOROPLASTIC"/>
    <property type="match status" value="1"/>
</dbReference>
<protein>
    <recommendedName>
        <fullName evidence="11">EamA domain-containing protein</fullName>
    </recommendedName>
</protein>